<dbReference type="Proteomes" id="UP000077824">
    <property type="component" value="Chromosome"/>
</dbReference>
<dbReference type="AlphaFoldDB" id="A0A172XYY9"/>
<accession>A0A172XYY9</accession>
<dbReference type="OrthoDB" id="705210at2"/>
<keyword evidence="2" id="KW-1185">Reference proteome</keyword>
<sequence length="206" mass="23231">MKFPDKKLLHKAVFAAIICITFFLSVKVFAQNGIYQLNNKNGSYCYISFMKKGNQAEAEIFAWWNTPSAQTGSYYGSGTLISNKVRLKSNENESDCEVTLSLEQKKLCVSFDNCTVDHLPEDFNGSYTKITNATAGDYTVFAAKSYFHKEPNAASKLNSYVVKGNKVALKLDRIEAGNWVYVYYTDPKGKETEGYILLTDLRKLEI</sequence>
<reference evidence="1 2" key="1">
    <citation type="submission" date="2016-04" db="EMBL/GenBank/DDBJ databases">
        <title>Complete Genome Sequence of Chryseobacterium sp. IHBB 10212.</title>
        <authorList>
            <person name="Pal M."/>
            <person name="Swarnkar M.K."/>
            <person name="Kaushal K."/>
            <person name="Chhibber S."/>
            <person name="Singh A.K."/>
            <person name="Gulati A."/>
        </authorList>
    </citation>
    <scope>NUCLEOTIDE SEQUENCE [LARGE SCALE GENOMIC DNA]</scope>
    <source>
        <strain evidence="1 2">IHBB 10212</strain>
    </source>
</reference>
<evidence type="ECO:0000313" key="2">
    <source>
        <dbReference type="Proteomes" id="UP000077824"/>
    </source>
</evidence>
<dbReference type="KEGG" id="chh:A0O34_17665"/>
<evidence type="ECO:0000313" key="1">
    <source>
        <dbReference type="EMBL" id="ANF52233.1"/>
    </source>
</evidence>
<dbReference type="RefSeq" id="WP_066757605.1">
    <property type="nucleotide sequence ID" value="NZ_CP015199.1"/>
</dbReference>
<organism evidence="1 2">
    <name type="scientific">Chryseobacterium glaciei</name>
    <dbReference type="NCBI Taxonomy" id="1685010"/>
    <lineage>
        <taxon>Bacteria</taxon>
        <taxon>Pseudomonadati</taxon>
        <taxon>Bacteroidota</taxon>
        <taxon>Flavobacteriia</taxon>
        <taxon>Flavobacteriales</taxon>
        <taxon>Weeksellaceae</taxon>
        <taxon>Chryseobacterium group</taxon>
        <taxon>Chryseobacterium</taxon>
    </lineage>
</organism>
<name>A0A172XYY9_9FLAO</name>
<proteinExistence type="predicted"/>
<protein>
    <submittedName>
        <fullName evidence="1">Uncharacterized protein</fullName>
    </submittedName>
</protein>
<gene>
    <name evidence="1" type="ORF">A0O34_17665</name>
</gene>
<dbReference type="EMBL" id="CP015199">
    <property type="protein sequence ID" value="ANF52233.1"/>
    <property type="molecule type" value="Genomic_DNA"/>
</dbReference>